<dbReference type="InterPro" id="IPR046848">
    <property type="entry name" value="E_motif"/>
</dbReference>
<dbReference type="Gramene" id="ONK82102">
    <property type="protein sequence ID" value="ONK82102"/>
    <property type="gene ID" value="A4U43_C01F36130"/>
</dbReference>
<keyword evidence="2" id="KW-1185">Reference proteome</keyword>
<evidence type="ECO:0000313" key="2">
    <source>
        <dbReference type="Proteomes" id="UP000243459"/>
    </source>
</evidence>
<dbReference type="GO" id="GO:0003723">
    <property type="term" value="F:RNA binding"/>
    <property type="evidence" value="ECO:0007669"/>
    <property type="project" value="InterPro"/>
</dbReference>
<sequence length="131" mass="15141">MHVGKILIRLDPNHGGRYVNLANVLAANGDRNRAAMVRKMMRRRKVLKLPGSSLINVDRTVHEFFAGDRSHKYIEKINLEWNKILGRLKKEGDQRRSKCQAVWKRTRKKLQSISIVRSSLLLLGSLELNQD</sequence>
<dbReference type="AlphaFoldDB" id="A0A5P1FVG8"/>
<proteinExistence type="predicted"/>
<reference evidence="2" key="1">
    <citation type="journal article" date="2017" name="Nat. Commun.">
        <title>The asparagus genome sheds light on the origin and evolution of a young Y chromosome.</title>
        <authorList>
            <person name="Harkess A."/>
            <person name="Zhou J."/>
            <person name="Xu C."/>
            <person name="Bowers J.E."/>
            <person name="Van der Hulst R."/>
            <person name="Ayyampalayam S."/>
            <person name="Mercati F."/>
            <person name="Riccardi P."/>
            <person name="McKain M.R."/>
            <person name="Kakrana A."/>
            <person name="Tang H."/>
            <person name="Ray J."/>
            <person name="Groenendijk J."/>
            <person name="Arikit S."/>
            <person name="Mathioni S.M."/>
            <person name="Nakano M."/>
            <person name="Shan H."/>
            <person name="Telgmann-Rauber A."/>
            <person name="Kanno A."/>
            <person name="Yue Z."/>
            <person name="Chen H."/>
            <person name="Li W."/>
            <person name="Chen Y."/>
            <person name="Xu X."/>
            <person name="Zhang Y."/>
            <person name="Luo S."/>
            <person name="Chen H."/>
            <person name="Gao J."/>
            <person name="Mao Z."/>
            <person name="Pires J.C."/>
            <person name="Luo M."/>
            <person name="Kudrna D."/>
            <person name="Wing R.A."/>
            <person name="Meyers B.C."/>
            <person name="Yi K."/>
            <person name="Kong H."/>
            <person name="Lavrijsen P."/>
            <person name="Sunseri F."/>
            <person name="Falavigna A."/>
            <person name="Ye Y."/>
            <person name="Leebens-Mack J.H."/>
            <person name="Chen G."/>
        </authorList>
    </citation>
    <scope>NUCLEOTIDE SEQUENCE [LARGE SCALE GENOMIC DNA]</scope>
    <source>
        <strain evidence="2">cv. DH0086</strain>
    </source>
</reference>
<evidence type="ECO:0000313" key="1">
    <source>
        <dbReference type="EMBL" id="ONK82102.1"/>
    </source>
</evidence>
<evidence type="ECO:0008006" key="3">
    <source>
        <dbReference type="Google" id="ProtNLM"/>
    </source>
</evidence>
<organism evidence="1 2">
    <name type="scientific">Asparagus officinalis</name>
    <name type="common">Garden asparagus</name>
    <dbReference type="NCBI Taxonomy" id="4686"/>
    <lineage>
        <taxon>Eukaryota</taxon>
        <taxon>Viridiplantae</taxon>
        <taxon>Streptophyta</taxon>
        <taxon>Embryophyta</taxon>
        <taxon>Tracheophyta</taxon>
        <taxon>Spermatophyta</taxon>
        <taxon>Magnoliopsida</taxon>
        <taxon>Liliopsida</taxon>
        <taxon>Asparagales</taxon>
        <taxon>Asparagaceae</taxon>
        <taxon>Asparagoideae</taxon>
        <taxon>Asparagus</taxon>
    </lineage>
</organism>
<gene>
    <name evidence="1" type="ORF">A4U43_C01F36130</name>
</gene>
<dbReference type="InterPro" id="IPR046960">
    <property type="entry name" value="PPR_At4g14850-like_plant"/>
</dbReference>
<dbReference type="PANTHER" id="PTHR47926:SF463">
    <property type="entry name" value="PENTATRICOPEPTIDE REPEAT-CONTAINING PROTEIN"/>
    <property type="match status" value="1"/>
</dbReference>
<protein>
    <recommendedName>
        <fullName evidence="3">Pentatricopeptide repeat-containing protein</fullName>
    </recommendedName>
</protein>
<dbReference type="PANTHER" id="PTHR47926">
    <property type="entry name" value="PENTATRICOPEPTIDE REPEAT-CONTAINING PROTEIN"/>
    <property type="match status" value="1"/>
</dbReference>
<dbReference type="OMA" id="YKIAQCA"/>
<dbReference type="EMBL" id="CM007381">
    <property type="protein sequence ID" value="ONK82102.1"/>
    <property type="molecule type" value="Genomic_DNA"/>
</dbReference>
<dbReference type="GO" id="GO:0009451">
    <property type="term" value="P:RNA modification"/>
    <property type="evidence" value="ECO:0007669"/>
    <property type="project" value="InterPro"/>
</dbReference>
<accession>A0A5P1FVG8</accession>
<dbReference type="Proteomes" id="UP000243459">
    <property type="component" value="Chromosome 1"/>
</dbReference>
<name>A0A5P1FVG8_ASPOF</name>
<dbReference type="Pfam" id="PF20431">
    <property type="entry name" value="E_motif"/>
    <property type="match status" value="1"/>
</dbReference>